<keyword evidence="5" id="KW-1185">Reference proteome</keyword>
<dbReference type="PROSITE" id="PS50977">
    <property type="entry name" value="HTH_TETR_2"/>
    <property type="match status" value="1"/>
</dbReference>
<evidence type="ECO:0000313" key="4">
    <source>
        <dbReference type="EMBL" id="MCG2616133.1"/>
    </source>
</evidence>
<feature type="DNA-binding region" description="H-T-H motif" evidence="2">
    <location>
        <begin position="32"/>
        <end position="51"/>
    </location>
</feature>
<dbReference type="PANTHER" id="PTHR43479:SF11">
    <property type="entry name" value="ACREF_ENVCD OPERON REPRESSOR-RELATED"/>
    <property type="match status" value="1"/>
</dbReference>
<evidence type="ECO:0000256" key="1">
    <source>
        <dbReference type="ARBA" id="ARBA00023125"/>
    </source>
</evidence>
<dbReference type="PANTHER" id="PTHR43479">
    <property type="entry name" value="ACREF/ENVCD OPERON REPRESSOR-RELATED"/>
    <property type="match status" value="1"/>
</dbReference>
<dbReference type="InterPro" id="IPR041490">
    <property type="entry name" value="KstR2_TetR_C"/>
</dbReference>
<evidence type="ECO:0000256" key="2">
    <source>
        <dbReference type="PROSITE-ProRule" id="PRU00335"/>
    </source>
</evidence>
<dbReference type="RefSeq" id="WP_237874670.1">
    <property type="nucleotide sequence ID" value="NZ_JAKLTR010000011.1"/>
</dbReference>
<dbReference type="Proteomes" id="UP001165367">
    <property type="component" value="Unassembled WGS sequence"/>
</dbReference>
<organism evidence="4 5">
    <name type="scientific">Terrimonas ginsenosidimutans</name>
    <dbReference type="NCBI Taxonomy" id="2908004"/>
    <lineage>
        <taxon>Bacteria</taxon>
        <taxon>Pseudomonadati</taxon>
        <taxon>Bacteroidota</taxon>
        <taxon>Chitinophagia</taxon>
        <taxon>Chitinophagales</taxon>
        <taxon>Chitinophagaceae</taxon>
        <taxon>Terrimonas</taxon>
    </lineage>
</organism>
<dbReference type="EMBL" id="JAKLTR010000011">
    <property type="protein sequence ID" value="MCG2616133.1"/>
    <property type="molecule type" value="Genomic_DNA"/>
</dbReference>
<feature type="domain" description="HTH tetR-type" evidence="3">
    <location>
        <begin position="9"/>
        <end position="69"/>
    </location>
</feature>
<protein>
    <submittedName>
        <fullName evidence="4">TetR/AcrR family transcriptional regulator</fullName>
    </submittedName>
</protein>
<name>A0ABS9KUZ3_9BACT</name>
<dbReference type="PRINTS" id="PR00455">
    <property type="entry name" value="HTHTETR"/>
</dbReference>
<dbReference type="InterPro" id="IPR036271">
    <property type="entry name" value="Tet_transcr_reg_TetR-rel_C_sf"/>
</dbReference>
<dbReference type="InterPro" id="IPR009057">
    <property type="entry name" value="Homeodomain-like_sf"/>
</dbReference>
<reference evidence="4" key="1">
    <citation type="submission" date="2022-01" db="EMBL/GenBank/DDBJ databases">
        <authorList>
            <person name="Jo J.-H."/>
            <person name="Im W.-T."/>
        </authorList>
    </citation>
    <scope>NUCLEOTIDE SEQUENCE</scope>
    <source>
        <strain evidence="4">NA20</strain>
    </source>
</reference>
<dbReference type="SUPFAM" id="SSF46689">
    <property type="entry name" value="Homeodomain-like"/>
    <property type="match status" value="1"/>
</dbReference>
<accession>A0ABS9KUZ3</accession>
<comment type="caution">
    <text evidence="4">The sequence shown here is derived from an EMBL/GenBank/DDBJ whole genome shotgun (WGS) entry which is preliminary data.</text>
</comment>
<gene>
    <name evidence="4" type="ORF">LZZ85_17685</name>
</gene>
<evidence type="ECO:0000313" key="5">
    <source>
        <dbReference type="Proteomes" id="UP001165367"/>
    </source>
</evidence>
<sequence length="195" mass="22753">MAKIQRRKASKKDLILQKAALMFREKGFAATSMRDLAETVGIEAASLYNHIQSKSEILQDITFRMATDCNEHLASLDNNGMNSTQKIESLIRFHVQMMINRFEDYYVMVNEWIHLSEPHLTEFSLQRRNYVQKMEDIIRQGIDNKEMKAVIPYVAVLTILSSVRGLEFWHRSRQHITPVEMEDNMVNHLINGLKN</sequence>
<dbReference type="Pfam" id="PF00440">
    <property type="entry name" value="TetR_N"/>
    <property type="match status" value="1"/>
</dbReference>
<keyword evidence="1 2" id="KW-0238">DNA-binding</keyword>
<dbReference type="SUPFAM" id="SSF48498">
    <property type="entry name" value="Tetracyclin repressor-like, C-terminal domain"/>
    <property type="match status" value="1"/>
</dbReference>
<dbReference type="Gene3D" id="1.10.357.10">
    <property type="entry name" value="Tetracycline Repressor, domain 2"/>
    <property type="match status" value="1"/>
</dbReference>
<evidence type="ECO:0000259" key="3">
    <source>
        <dbReference type="PROSITE" id="PS50977"/>
    </source>
</evidence>
<dbReference type="InterPro" id="IPR050624">
    <property type="entry name" value="HTH-type_Tx_Regulator"/>
</dbReference>
<dbReference type="Gene3D" id="1.10.10.60">
    <property type="entry name" value="Homeodomain-like"/>
    <property type="match status" value="1"/>
</dbReference>
<dbReference type="InterPro" id="IPR001647">
    <property type="entry name" value="HTH_TetR"/>
</dbReference>
<proteinExistence type="predicted"/>
<dbReference type="Pfam" id="PF17932">
    <property type="entry name" value="TetR_C_24"/>
    <property type="match status" value="1"/>
</dbReference>